<dbReference type="InterPro" id="IPR011486">
    <property type="entry name" value="BBP2"/>
</dbReference>
<evidence type="ECO:0000313" key="3">
    <source>
        <dbReference type="Proteomes" id="UP000237968"/>
    </source>
</evidence>
<evidence type="ECO:0008006" key="4">
    <source>
        <dbReference type="Google" id="ProtNLM"/>
    </source>
</evidence>
<gene>
    <name evidence="2" type="ORF">ENSA5_28370</name>
</gene>
<name>A0A2S9Y4J2_9BACT</name>
<dbReference type="EMBL" id="PVNK01000138">
    <property type="protein sequence ID" value="PRQ00023.1"/>
    <property type="molecule type" value="Genomic_DNA"/>
</dbReference>
<organism evidence="2 3">
    <name type="scientific">Enhygromyxa salina</name>
    <dbReference type="NCBI Taxonomy" id="215803"/>
    <lineage>
        <taxon>Bacteria</taxon>
        <taxon>Pseudomonadati</taxon>
        <taxon>Myxococcota</taxon>
        <taxon>Polyangia</taxon>
        <taxon>Nannocystales</taxon>
        <taxon>Nannocystaceae</taxon>
        <taxon>Enhygromyxa</taxon>
    </lineage>
</organism>
<keyword evidence="3" id="KW-1185">Reference proteome</keyword>
<evidence type="ECO:0000256" key="1">
    <source>
        <dbReference type="SAM" id="MobiDB-lite"/>
    </source>
</evidence>
<dbReference type="Pfam" id="PF07642">
    <property type="entry name" value="BBP2"/>
    <property type="match status" value="1"/>
</dbReference>
<dbReference type="Proteomes" id="UP000237968">
    <property type="component" value="Unassembled WGS sequence"/>
</dbReference>
<feature type="region of interest" description="Disordered" evidence="1">
    <location>
        <begin position="14"/>
        <end position="69"/>
    </location>
</feature>
<protein>
    <recommendedName>
        <fullName evidence="4">Porin</fullName>
    </recommendedName>
</protein>
<proteinExistence type="predicted"/>
<dbReference type="AlphaFoldDB" id="A0A2S9Y4J2"/>
<evidence type="ECO:0000313" key="2">
    <source>
        <dbReference type="EMBL" id="PRQ00023.1"/>
    </source>
</evidence>
<sequence length="449" mass="49803">MALVAPLLVWLLAPPQPPEDSAAPSERLSVAPAPPSDAAEPPEDPPQDPPQLTPDSAPKASAQSKRQPRRTWQAELFVDVAYVFNSNLPQNHVYRGMYTNPRTNELAVHNVGGFVRHQPSAAEPWIFEIGLHAGAAVDALTAAEPIPGGEDGKFAGSEVFKHIARANVGFALPRAKTQFAAGVFESPMGVGSFWTFHNWNYTTSWESNVVPYYLAGMKIAQPLPGNVELAGWLVNGFQTYADLNPVPSGLVTLTWAPQARPVPAPRTGDTALTLSTQVYFGPESQRLGPDDWLVYWDTWAIYDFDDHFSLAAVWDFSVDRPGRVHNLQSMYTGGALFARGTVYEGKHAELDLAVRPEASWDPDGRFFGVEQWLISATATASLRLYDHLLLRTEYRYDHSTAADGFFYQREFTSDDDQLAGQQHTVFLSLTAWWDFWFGTGRKPAREPQR</sequence>
<comment type="caution">
    <text evidence="2">The sequence shown here is derived from an EMBL/GenBank/DDBJ whole genome shotgun (WGS) entry which is preliminary data.</text>
</comment>
<dbReference type="OrthoDB" id="9779477at2"/>
<reference evidence="2 3" key="1">
    <citation type="submission" date="2018-03" db="EMBL/GenBank/DDBJ databases">
        <title>Draft Genome Sequences of the Obligatory Marine Myxobacteria Enhygromyxa salina SWB005.</title>
        <authorList>
            <person name="Poehlein A."/>
            <person name="Moghaddam J.A."/>
            <person name="Harms H."/>
            <person name="Alanjari M."/>
            <person name="Koenig G.M."/>
            <person name="Daniel R."/>
            <person name="Schaeberle T.F."/>
        </authorList>
    </citation>
    <scope>NUCLEOTIDE SEQUENCE [LARGE SCALE GENOMIC DNA]</scope>
    <source>
        <strain evidence="2 3">SWB005</strain>
    </source>
</reference>
<accession>A0A2S9Y4J2</accession>